<reference evidence="1" key="5">
    <citation type="submission" date="2024-05" db="EMBL/GenBank/DDBJ databases">
        <authorList>
            <person name="Sun Q."/>
            <person name="Sedlacek I."/>
        </authorList>
    </citation>
    <scope>NUCLEOTIDE SEQUENCE</scope>
    <source>
        <strain evidence="1">CCM 7403</strain>
    </source>
</reference>
<evidence type="ECO:0000313" key="1">
    <source>
        <dbReference type="EMBL" id="GGD31401.1"/>
    </source>
</evidence>
<organism evidence="2 3">
    <name type="scientific">Nocardioides daphniae</name>
    <dbReference type="NCBI Taxonomy" id="402297"/>
    <lineage>
        <taxon>Bacteria</taxon>
        <taxon>Bacillati</taxon>
        <taxon>Actinomycetota</taxon>
        <taxon>Actinomycetes</taxon>
        <taxon>Propionibacteriales</taxon>
        <taxon>Nocardioidaceae</taxon>
        <taxon>Nocardioides</taxon>
    </lineage>
</organism>
<reference evidence="2 3" key="1">
    <citation type="journal article" date="2008" name="Int. J. Syst. Evol. Microbiol.">
        <title>Nocardioides daphniae sp. nov., isolated from Daphnia cucullata (Crustacea: Cladocera).</title>
        <authorList>
            <person name="Toth E.M."/>
            <person name="Keki Z."/>
            <person name="Homonnay Z.G."/>
            <person name="Borsodi A.K."/>
            <person name="Marialigeti K."/>
            <person name="Schumann P."/>
        </authorList>
    </citation>
    <scope>NUCLEOTIDE SEQUENCE [LARGE SCALE GENOMIC DNA]</scope>
    <source>
        <strain evidence="2 3">JCM 16608</strain>
    </source>
</reference>
<name>A0A4P7UF58_9ACTN</name>
<keyword evidence="4" id="KW-1185">Reference proteome</keyword>
<dbReference type="EMBL" id="BMCK01000006">
    <property type="protein sequence ID" value="GGD31401.1"/>
    <property type="molecule type" value="Genomic_DNA"/>
</dbReference>
<reference evidence="4" key="3">
    <citation type="journal article" date="2019" name="Int. J. Syst. Evol. Microbiol.">
        <title>The Global Catalogue of Microorganisms (GCM) 10K type strain sequencing project: providing services to taxonomists for standard genome sequencing and annotation.</title>
        <authorList>
            <consortium name="The Broad Institute Genomics Platform"/>
            <consortium name="The Broad Institute Genome Sequencing Center for Infectious Disease"/>
            <person name="Wu L."/>
            <person name="Ma J."/>
        </authorList>
    </citation>
    <scope>NUCLEOTIDE SEQUENCE [LARGE SCALE GENOMIC DNA]</scope>
    <source>
        <strain evidence="4">CCM 7403</strain>
    </source>
</reference>
<reference evidence="1" key="2">
    <citation type="journal article" date="2014" name="Int. J. Syst. Evol. Microbiol.">
        <title>Complete genome of a new Firmicutes species belonging to the dominant human colonic microbiota ('Ruminococcus bicirculans') reveals two chromosomes and a selective capacity to utilize plant glucans.</title>
        <authorList>
            <consortium name="NISC Comparative Sequencing Program"/>
            <person name="Wegmann U."/>
            <person name="Louis P."/>
            <person name="Goesmann A."/>
            <person name="Henrissat B."/>
            <person name="Duncan S.H."/>
            <person name="Flint H.J."/>
        </authorList>
    </citation>
    <scope>NUCLEOTIDE SEQUENCE</scope>
    <source>
        <strain evidence="1">CCM 7403</strain>
    </source>
</reference>
<dbReference type="EMBL" id="CP038462">
    <property type="protein sequence ID" value="QCC77499.1"/>
    <property type="molecule type" value="Genomic_DNA"/>
</dbReference>
<protein>
    <submittedName>
        <fullName evidence="2">Uncharacterized protein</fullName>
    </submittedName>
</protein>
<accession>A0A4P7UF58</accession>
<proteinExistence type="predicted"/>
<dbReference type="Proteomes" id="UP000297025">
    <property type="component" value="Chromosome"/>
</dbReference>
<evidence type="ECO:0000313" key="2">
    <source>
        <dbReference type="EMBL" id="QCC77499.1"/>
    </source>
</evidence>
<reference evidence="2" key="4">
    <citation type="submission" date="2019-03" db="EMBL/GenBank/DDBJ databases">
        <authorList>
            <person name="Huang Y."/>
        </authorList>
    </citation>
    <scope>NUCLEOTIDE SEQUENCE</scope>
    <source>
        <strain evidence="2">JCM 16608</strain>
    </source>
</reference>
<evidence type="ECO:0000313" key="4">
    <source>
        <dbReference type="Proteomes" id="UP000630594"/>
    </source>
</evidence>
<dbReference type="AlphaFoldDB" id="A0A4P7UF58"/>
<dbReference type="Proteomes" id="UP000630594">
    <property type="component" value="Unassembled WGS sequence"/>
</dbReference>
<gene>
    <name evidence="2" type="ORF">E2C04_10505</name>
    <name evidence="1" type="ORF">GCM10007231_33700</name>
</gene>
<sequence length="115" mass="12800">MVDIEANLNRFLGTREPTLRYASFDYCFNYFQSHSQDPGRLVTSGGLETSCLQLGFYLASWGMLRGSSALLWRSSKHLVPLVDLIANDLDYLWGLDVDGYDAETIAKLSVAGEGK</sequence>
<dbReference type="OrthoDB" id="2833825at2"/>
<evidence type="ECO:0000313" key="3">
    <source>
        <dbReference type="Proteomes" id="UP000297025"/>
    </source>
</evidence>
<dbReference type="RefSeq" id="WP_135832544.1">
    <property type="nucleotide sequence ID" value="NZ_BMCK01000006.1"/>
</dbReference>
<dbReference type="KEGG" id="ndp:E2C04_10505"/>